<gene>
    <name evidence="11" type="ORF">HKX02_03695</name>
</gene>
<keyword evidence="12" id="KW-1185">Reference proteome</keyword>
<dbReference type="Pfam" id="PF02602">
    <property type="entry name" value="HEM4"/>
    <property type="match status" value="1"/>
</dbReference>
<dbReference type="GO" id="GO:0006780">
    <property type="term" value="P:uroporphyrinogen III biosynthetic process"/>
    <property type="evidence" value="ECO:0007669"/>
    <property type="project" value="UniProtKB-UniRule"/>
</dbReference>
<dbReference type="InterPro" id="IPR003754">
    <property type="entry name" value="4pyrrol_synth_uPrphyn_synth"/>
</dbReference>
<dbReference type="EC" id="4.2.1.75" evidence="3 9"/>
<reference evidence="11 12" key="1">
    <citation type="submission" date="2020-05" db="EMBL/GenBank/DDBJ databases">
        <title>Draft Genome Sequence of Ochrobactrum soli Isolated from Stable Fly Gut.</title>
        <authorList>
            <person name="Pileggi M.T."/>
            <person name="Vazhakkala L.J."/>
            <person name="Wong C.N."/>
        </authorList>
    </citation>
    <scope>NUCLEOTIDE SEQUENCE [LARGE SCALE GENOMIC DNA]</scope>
    <source>
        <strain evidence="11 12">MTP-C0764</strain>
    </source>
</reference>
<evidence type="ECO:0000259" key="10">
    <source>
        <dbReference type="Pfam" id="PF02602"/>
    </source>
</evidence>
<comment type="catalytic activity">
    <reaction evidence="8 9">
        <text>hydroxymethylbilane = uroporphyrinogen III + H2O</text>
        <dbReference type="Rhea" id="RHEA:18965"/>
        <dbReference type="ChEBI" id="CHEBI:15377"/>
        <dbReference type="ChEBI" id="CHEBI:57308"/>
        <dbReference type="ChEBI" id="CHEBI:57845"/>
        <dbReference type="EC" id="4.2.1.75"/>
    </reaction>
</comment>
<accession>A0A849KIR6</accession>
<name>A0A849KIR6_9HYPH</name>
<sequence>MKRVLVTRPEPAALQTAAKLAEAGFEPVLLPLSRTVPLGFSVPDIRFDALTVTSANAFRHTGHAFPHRDMPLFAVGEGTARAAREAGFTEVIDGGGDAVRLAETMRKALPQGARVLYLAGRVRQPVFEERVSVAGLDMTVCDVYDIETIDYSRSELERLLGPQPLAAVMLYSGVAAEAFAAAMDRIDPPFNDKTRFLCISTRVAEKLPSNWQRHALVAEQPDETGLFRLFPKL</sequence>
<evidence type="ECO:0000313" key="11">
    <source>
        <dbReference type="EMBL" id="NNU59360.1"/>
    </source>
</evidence>
<evidence type="ECO:0000256" key="5">
    <source>
        <dbReference type="ARBA" id="ARBA00023244"/>
    </source>
</evidence>
<evidence type="ECO:0000256" key="6">
    <source>
        <dbReference type="ARBA" id="ARBA00037589"/>
    </source>
</evidence>
<protein>
    <recommendedName>
        <fullName evidence="7 9">Uroporphyrinogen-III synthase</fullName>
        <ecNumber evidence="3 9">4.2.1.75</ecNumber>
    </recommendedName>
</protein>
<dbReference type="Proteomes" id="UP000574931">
    <property type="component" value="Unassembled WGS sequence"/>
</dbReference>
<dbReference type="InterPro" id="IPR039793">
    <property type="entry name" value="UROS/Hem4"/>
</dbReference>
<comment type="pathway">
    <text evidence="1 9">Porphyrin-containing compound metabolism; protoporphyrin-IX biosynthesis; coproporphyrinogen-III from 5-aminolevulinate: step 3/4.</text>
</comment>
<comment type="function">
    <text evidence="6 9">Catalyzes cyclization of the linear tetrapyrrole, hydroxymethylbilane, to the macrocyclic uroporphyrinogen III.</text>
</comment>
<dbReference type="AlphaFoldDB" id="A0A849KIR6"/>
<dbReference type="InterPro" id="IPR036108">
    <property type="entry name" value="4pyrrol_syn_uPrphyn_synt_sf"/>
</dbReference>
<dbReference type="GO" id="GO:0004852">
    <property type="term" value="F:uroporphyrinogen-III synthase activity"/>
    <property type="evidence" value="ECO:0007669"/>
    <property type="project" value="UniProtKB-UniRule"/>
</dbReference>
<evidence type="ECO:0000256" key="9">
    <source>
        <dbReference type="RuleBase" id="RU366031"/>
    </source>
</evidence>
<dbReference type="PANTHER" id="PTHR38042">
    <property type="entry name" value="UROPORPHYRINOGEN-III SYNTHASE, CHLOROPLASTIC"/>
    <property type="match status" value="1"/>
</dbReference>
<organism evidence="11 12">
    <name type="scientific">Ochrobactrum soli</name>
    <dbReference type="NCBI Taxonomy" id="2448455"/>
    <lineage>
        <taxon>Bacteria</taxon>
        <taxon>Pseudomonadati</taxon>
        <taxon>Pseudomonadota</taxon>
        <taxon>Alphaproteobacteria</taxon>
        <taxon>Hyphomicrobiales</taxon>
        <taxon>Brucellaceae</taxon>
        <taxon>Brucella/Ochrobactrum group</taxon>
        <taxon>Ochrobactrum</taxon>
    </lineage>
</organism>
<evidence type="ECO:0000313" key="12">
    <source>
        <dbReference type="Proteomes" id="UP000574931"/>
    </source>
</evidence>
<dbReference type="EMBL" id="JABFCY010000001">
    <property type="protein sequence ID" value="NNU59360.1"/>
    <property type="molecule type" value="Genomic_DNA"/>
</dbReference>
<evidence type="ECO:0000256" key="8">
    <source>
        <dbReference type="ARBA" id="ARBA00048617"/>
    </source>
</evidence>
<feature type="domain" description="Tetrapyrrole biosynthesis uroporphyrinogen III synthase" evidence="10">
    <location>
        <begin position="16"/>
        <end position="227"/>
    </location>
</feature>
<dbReference type="NCBIfam" id="NF006621">
    <property type="entry name" value="PRK09189.1"/>
    <property type="match status" value="1"/>
</dbReference>
<dbReference type="UniPathway" id="UPA00251">
    <property type="reaction ID" value="UER00320"/>
</dbReference>
<dbReference type="CDD" id="cd06578">
    <property type="entry name" value="HemD"/>
    <property type="match status" value="1"/>
</dbReference>
<proteinExistence type="inferred from homology"/>
<dbReference type="SUPFAM" id="SSF69618">
    <property type="entry name" value="HemD-like"/>
    <property type="match status" value="1"/>
</dbReference>
<evidence type="ECO:0000256" key="2">
    <source>
        <dbReference type="ARBA" id="ARBA00008133"/>
    </source>
</evidence>
<keyword evidence="4 9" id="KW-0456">Lyase</keyword>
<dbReference type="PANTHER" id="PTHR38042:SF1">
    <property type="entry name" value="UROPORPHYRINOGEN-III SYNTHASE, CHLOROPLASTIC"/>
    <property type="match status" value="1"/>
</dbReference>
<dbReference type="Gene3D" id="3.40.50.10090">
    <property type="match status" value="2"/>
</dbReference>
<evidence type="ECO:0000256" key="7">
    <source>
        <dbReference type="ARBA" id="ARBA00040167"/>
    </source>
</evidence>
<dbReference type="GO" id="GO:0006782">
    <property type="term" value="P:protoporphyrinogen IX biosynthetic process"/>
    <property type="evidence" value="ECO:0007669"/>
    <property type="project" value="UniProtKB-UniRule"/>
</dbReference>
<comment type="caution">
    <text evidence="11">The sequence shown here is derived from an EMBL/GenBank/DDBJ whole genome shotgun (WGS) entry which is preliminary data.</text>
</comment>
<evidence type="ECO:0000256" key="1">
    <source>
        <dbReference type="ARBA" id="ARBA00004772"/>
    </source>
</evidence>
<comment type="similarity">
    <text evidence="2 9">Belongs to the uroporphyrinogen-III synthase family.</text>
</comment>
<dbReference type="RefSeq" id="WP_171317242.1">
    <property type="nucleotide sequence ID" value="NZ_JABFCY010000001.1"/>
</dbReference>
<evidence type="ECO:0000256" key="4">
    <source>
        <dbReference type="ARBA" id="ARBA00023239"/>
    </source>
</evidence>
<evidence type="ECO:0000256" key="3">
    <source>
        <dbReference type="ARBA" id="ARBA00013109"/>
    </source>
</evidence>
<keyword evidence="5 9" id="KW-0627">Porphyrin biosynthesis</keyword>